<proteinExistence type="predicted"/>
<keyword evidence="1" id="KW-1133">Transmembrane helix</keyword>
<keyword evidence="1" id="KW-0812">Transmembrane</keyword>
<keyword evidence="1" id="KW-0472">Membrane</keyword>
<name>A0ABU3PWT8_9ACTN</name>
<accession>A0ABU3PWT8</accession>
<keyword evidence="3" id="KW-1185">Reference proteome</keyword>
<dbReference type="EMBL" id="JAVYII010000004">
    <property type="protein sequence ID" value="MDT9593656.1"/>
    <property type="molecule type" value="Genomic_DNA"/>
</dbReference>
<reference evidence="2 3" key="1">
    <citation type="submission" date="2023-08" db="EMBL/GenBank/DDBJ databases">
        <title>Nocardioides seae sp. nov., a bacterium isolated from a soil.</title>
        <authorList>
            <person name="Wang X."/>
        </authorList>
    </citation>
    <scope>NUCLEOTIDE SEQUENCE [LARGE SCALE GENOMIC DNA]</scope>
    <source>
        <strain evidence="2 3">YZH12</strain>
    </source>
</reference>
<organism evidence="2 3">
    <name type="scientific">Nocardioides imazamoxiresistens</name>
    <dbReference type="NCBI Taxonomy" id="3231893"/>
    <lineage>
        <taxon>Bacteria</taxon>
        <taxon>Bacillati</taxon>
        <taxon>Actinomycetota</taxon>
        <taxon>Actinomycetes</taxon>
        <taxon>Propionibacteriales</taxon>
        <taxon>Nocardioidaceae</taxon>
        <taxon>Nocardioides</taxon>
    </lineage>
</organism>
<comment type="caution">
    <text evidence="2">The sequence shown here is derived from an EMBL/GenBank/DDBJ whole genome shotgun (WGS) entry which is preliminary data.</text>
</comment>
<feature type="transmembrane region" description="Helical" evidence="1">
    <location>
        <begin position="131"/>
        <end position="155"/>
    </location>
</feature>
<evidence type="ECO:0000256" key="1">
    <source>
        <dbReference type="SAM" id="Phobius"/>
    </source>
</evidence>
<dbReference type="Proteomes" id="UP001268542">
    <property type="component" value="Unassembled WGS sequence"/>
</dbReference>
<evidence type="ECO:0000313" key="2">
    <source>
        <dbReference type="EMBL" id="MDT9593656.1"/>
    </source>
</evidence>
<sequence length="202" mass="20968">MTSPETSRTARPERPERFRHGWQLAALLLRPRPSAFEAARDLVPFPTAYALLLAADLLSLLRAETVEAPRVVASFVAPLVALAAAALVATVVRATAVPRHDRFGRPVAPLACQLAVLLGAARLLGEVAALGPLPVAVAAGVVLLVLLVLASTFQCAAQLEVSAPRALAGLALGWLLLLVAVLLLTTCAAVLTHDGPVPSGPR</sequence>
<evidence type="ECO:0008006" key="4">
    <source>
        <dbReference type="Google" id="ProtNLM"/>
    </source>
</evidence>
<dbReference type="RefSeq" id="WP_315733148.1">
    <property type="nucleotide sequence ID" value="NZ_JAVYII010000004.1"/>
</dbReference>
<evidence type="ECO:0000313" key="3">
    <source>
        <dbReference type="Proteomes" id="UP001268542"/>
    </source>
</evidence>
<feature type="transmembrane region" description="Helical" evidence="1">
    <location>
        <begin position="75"/>
        <end position="95"/>
    </location>
</feature>
<protein>
    <recommendedName>
        <fullName evidence="4">Yip1 domain-containing protein</fullName>
    </recommendedName>
</protein>
<gene>
    <name evidence="2" type="ORF">RDV89_11300</name>
</gene>
<feature type="transmembrane region" description="Helical" evidence="1">
    <location>
        <begin position="167"/>
        <end position="191"/>
    </location>
</feature>